<dbReference type="InterPro" id="IPR053984">
    <property type="entry name" value="GPR128_N"/>
</dbReference>
<evidence type="ECO:0000256" key="5">
    <source>
        <dbReference type="ARBA" id="ARBA00022989"/>
    </source>
</evidence>
<feature type="transmembrane region" description="Helical" evidence="8">
    <location>
        <begin position="353"/>
        <end position="370"/>
    </location>
</feature>
<dbReference type="Bgee" id="ENSOANG00000007521">
    <property type="expression patterns" value="Expressed in fibroblast and 1 other cell type or tissue"/>
</dbReference>
<organism evidence="11 12">
    <name type="scientific">Ornithorhynchus anatinus</name>
    <name type="common">Duckbill platypus</name>
    <dbReference type="NCBI Taxonomy" id="9258"/>
    <lineage>
        <taxon>Eukaryota</taxon>
        <taxon>Metazoa</taxon>
        <taxon>Chordata</taxon>
        <taxon>Craniata</taxon>
        <taxon>Vertebrata</taxon>
        <taxon>Euteleostomi</taxon>
        <taxon>Mammalia</taxon>
        <taxon>Monotremata</taxon>
        <taxon>Ornithorhynchidae</taxon>
        <taxon>Ornithorhynchus</taxon>
    </lineage>
</organism>
<evidence type="ECO:0008006" key="13">
    <source>
        <dbReference type="Google" id="ProtNLM"/>
    </source>
</evidence>
<dbReference type="Proteomes" id="UP000002279">
    <property type="component" value="Chromosome 17"/>
</dbReference>
<evidence type="ECO:0000259" key="10">
    <source>
        <dbReference type="PROSITE" id="PS50261"/>
    </source>
</evidence>
<dbReference type="OMA" id="QWELKYR"/>
<feature type="transmembrane region" description="Helical" evidence="8">
    <location>
        <begin position="382"/>
        <end position="402"/>
    </location>
</feature>
<dbReference type="InterPro" id="IPR053986">
    <property type="entry name" value="GPR128_GAIN_subdom_B"/>
</dbReference>
<dbReference type="Pfam" id="PF01825">
    <property type="entry name" value="GPS"/>
    <property type="match status" value="1"/>
</dbReference>
<evidence type="ECO:0000313" key="12">
    <source>
        <dbReference type="Proteomes" id="UP000002279"/>
    </source>
</evidence>
<reference evidence="11 12" key="1">
    <citation type="journal article" date="2008" name="Nature">
        <title>Genome analysis of the platypus reveals unique signatures of evolution.</title>
        <authorList>
            <person name="Warren W.C."/>
            <person name="Hillier L.W."/>
            <person name="Marshall Graves J.A."/>
            <person name="Birney E."/>
            <person name="Ponting C.P."/>
            <person name="Grutzner F."/>
            <person name="Belov K."/>
            <person name="Miller W."/>
            <person name="Clarke L."/>
            <person name="Chinwalla A.T."/>
            <person name="Yang S.P."/>
            <person name="Heger A."/>
            <person name="Locke D.P."/>
            <person name="Miethke P."/>
            <person name="Waters P.D."/>
            <person name="Veyrunes F."/>
            <person name="Fulton L."/>
            <person name="Fulton B."/>
            <person name="Graves T."/>
            <person name="Wallis J."/>
            <person name="Puente X.S."/>
            <person name="Lopez-Otin C."/>
            <person name="Ordonez G.R."/>
            <person name="Eichler E.E."/>
            <person name="Chen L."/>
            <person name="Cheng Z."/>
            <person name="Deakin J.E."/>
            <person name="Alsop A."/>
            <person name="Thompson K."/>
            <person name="Kirby P."/>
            <person name="Papenfuss A.T."/>
            <person name="Wakefield M.J."/>
            <person name="Olender T."/>
            <person name="Lancet D."/>
            <person name="Huttley G.A."/>
            <person name="Smit A.F."/>
            <person name="Pask A."/>
            <person name="Temple-Smith P."/>
            <person name="Batzer M.A."/>
            <person name="Walker J.A."/>
            <person name="Konkel M.K."/>
            <person name="Harris R.S."/>
            <person name="Whittington C.M."/>
            <person name="Wong E.S."/>
            <person name="Gemmell N.J."/>
            <person name="Buschiazzo E."/>
            <person name="Vargas Jentzsch I.M."/>
            <person name="Merkel A."/>
            <person name="Schmitz J."/>
            <person name="Zemann A."/>
            <person name="Churakov G."/>
            <person name="Kriegs J.O."/>
            <person name="Brosius J."/>
            <person name="Murchison E.P."/>
            <person name="Sachidanandam R."/>
            <person name="Smith C."/>
            <person name="Hannon G.J."/>
            <person name="Tsend-Ayush E."/>
            <person name="McMillan D."/>
            <person name="Attenborough R."/>
            <person name="Rens W."/>
            <person name="Ferguson-Smith M."/>
            <person name="Lefevre C.M."/>
            <person name="Sharp J.A."/>
            <person name="Nicholas K.R."/>
            <person name="Ray D.A."/>
            <person name="Kube M."/>
            <person name="Reinhardt R."/>
            <person name="Pringle T.H."/>
            <person name="Taylor J."/>
            <person name="Jones R.C."/>
            <person name="Nixon B."/>
            <person name="Dacheux J.L."/>
            <person name="Niwa H."/>
            <person name="Sekita Y."/>
            <person name="Huang X."/>
            <person name="Stark A."/>
            <person name="Kheradpour P."/>
            <person name="Kellis M."/>
            <person name="Flicek P."/>
            <person name="Chen Y."/>
            <person name="Webber C."/>
            <person name="Hardison R."/>
            <person name="Nelson J."/>
            <person name="Hallsworth-Pepin K."/>
            <person name="Delehaunty K."/>
            <person name="Markovic C."/>
            <person name="Minx P."/>
            <person name="Feng Y."/>
            <person name="Kremitzki C."/>
            <person name="Mitreva M."/>
            <person name="Glasscock J."/>
            <person name="Wylie T."/>
            <person name="Wohldmann P."/>
            <person name="Thiru P."/>
            <person name="Nhan M.N."/>
            <person name="Pohl C.S."/>
            <person name="Smith S.M."/>
            <person name="Hou S."/>
            <person name="Nefedov M."/>
            <person name="de Jong P.J."/>
            <person name="Renfree M.B."/>
            <person name="Mardis E.R."/>
            <person name="Wilson R.K."/>
        </authorList>
    </citation>
    <scope>NUCLEOTIDE SEQUENCE [LARGE SCALE GENOMIC DNA]</scope>
    <source>
        <strain evidence="11 12">Glennie</strain>
    </source>
</reference>
<evidence type="ECO:0000256" key="7">
    <source>
        <dbReference type="ARBA" id="ARBA00023157"/>
    </source>
</evidence>
<feature type="transmembrane region" description="Helical" evidence="8">
    <location>
        <begin position="484"/>
        <end position="506"/>
    </location>
</feature>
<dbReference type="GO" id="GO:0005886">
    <property type="term" value="C:plasma membrane"/>
    <property type="evidence" value="ECO:0000318"/>
    <property type="project" value="GO_Central"/>
</dbReference>
<feature type="transmembrane region" description="Helical" evidence="8">
    <location>
        <begin position="545"/>
        <end position="572"/>
    </location>
</feature>
<feature type="transmembrane region" description="Helical" evidence="8">
    <location>
        <begin position="619"/>
        <end position="642"/>
    </location>
</feature>
<dbReference type="PROSITE" id="PS01186">
    <property type="entry name" value="EGF_2"/>
    <property type="match status" value="1"/>
</dbReference>
<keyword evidence="4 8" id="KW-0812">Transmembrane</keyword>
<dbReference type="Pfam" id="PF00002">
    <property type="entry name" value="7tm_2"/>
    <property type="match status" value="1"/>
</dbReference>
<dbReference type="PROSITE" id="PS50221">
    <property type="entry name" value="GAIN_B"/>
    <property type="match status" value="1"/>
</dbReference>
<dbReference type="Pfam" id="PF22257">
    <property type="entry name" value="GPR128_N"/>
    <property type="match status" value="1"/>
</dbReference>
<evidence type="ECO:0000313" key="11">
    <source>
        <dbReference type="Ensembl" id="ENSOANP00000011980.2"/>
    </source>
</evidence>
<dbReference type="GO" id="GO:0004930">
    <property type="term" value="F:G protein-coupled receptor activity"/>
    <property type="evidence" value="ECO:0000318"/>
    <property type="project" value="GO_Central"/>
</dbReference>
<dbReference type="Pfam" id="PF22259">
    <property type="entry name" value="GPR128_GAIN_subdomA"/>
    <property type="match status" value="1"/>
</dbReference>
<dbReference type="AlphaFoldDB" id="F7CHX4"/>
<protein>
    <recommendedName>
        <fullName evidence="13">Adhesion G protein-coupled receptor G7</fullName>
    </recommendedName>
</protein>
<dbReference type="PROSITE" id="PS50261">
    <property type="entry name" value="G_PROTEIN_RECEP_F2_4"/>
    <property type="match status" value="1"/>
</dbReference>
<keyword evidence="7" id="KW-1015">Disulfide bond</keyword>
<dbReference type="PRINTS" id="PR00249">
    <property type="entry name" value="GPCRSECRETIN"/>
</dbReference>
<dbReference type="InterPro" id="IPR000832">
    <property type="entry name" value="GPCR_2_secretin-like"/>
</dbReference>
<keyword evidence="3" id="KW-1003">Cell membrane</keyword>
<feature type="transmembrane region" description="Helical" evidence="8">
    <location>
        <begin position="593"/>
        <end position="613"/>
    </location>
</feature>
<dbReference type="InterPro" id="IPR053066">
    <property type="entry name" value="ADGR_G7"/>
</dbReference>
<keyword evidence="5 8" id="KW-1133">Transmembrane helix</keyword>
<dbReference type="GO" id="GO:0007166">
    <property type="term" value="P:cell surface receptor signaling pathway"/>
    <property type="evidence" value="ECO:0007669"/>
    <property type="project" value="InterPro"/>
</dbReference>
<dbReference type="Gene3D" id="2.60.220.50">
    <property type="match status" value="1"/>
</dbReference>
<evidence type="ECO:0000256" key="6">
    <source>
        <dbReference type="ARBA" id="ARBA00023136"/>
    </source>
</evidence>
<dbReference type="InterPro" id="IPR017981">
    <property type="entry name" value="GPCR_2-like_7TM"/>
</dbReference>
<evidence type="ECO:0000256" key="1">
    <source>
        <dbReference type="ARBA" id="ARBA00004141"/>
    </source>
</evidence>
<dbReference type="SMART" id="SM00303">
    <property type="entry name" value="GPS"/>
    <property type="match status" value="1"/>
</dbReference>
<dbReference type="InterPro" id="IPR000742">
    <property type="entry name" value="EGF"/>
</dbReference>
<proteinExistence type="predicted"/>
<keyword evidence="6 8" id="KW-0472">Membrane</keyword>
<dbReference type="GO" id="GO:0007186">
    <property type="term" value="P:G protein-coupled receptor signaling pathway"/>
    <property type="evidence" value="ECO:0000318"/>
    <property type="project" value="GO_Central"/>
</dbReference>
<dbReference type="InterPro" id="IPR057244">
    <property type="entry name" value="GAIN_B"/>
</dbReference>
<dbReference type="InterPro" id="IPR046338">
    <property type="entry name" value="GAIN_dom_sf"/>
</dbReference>
<dbReference type="HOGENOM" id="CLU_042283_0_0_1"/>
<comment type="subcellular location">
    <subcellularLocation>
        <location evidence="2">Cell membrane</location>
    </subcellularLocation>
    <subcellularLocation>
        <location evidence="1">Membrane</location>
        <topology evidence="1">Multi-pass membrane protein</topology>
    </subcellularLocation>
</comment>
<dbReference type="PANTHER" id="PTHR47767:SF1">
    <property type="entry name" value="ADHESION G PROTEIN-COUPLED RECEPTOR G7"/>
    <property type="match status" value="1"/>
</dbReference>
<evidence type="ECO:0000256" key="8">
    <source>
        <dbReference type="SAM" id="Phobius"/>
    </source>
</evidence>
<feature type="domain" description="GAIN-B" evidence="9">
    <location>
        <begin position="192"/>
        <end position="341"/>
    </location>
</feature>
<evidence type="ECO:0000259" key="9">
    <source>
        <dbReference type="PROSITE" id="PS50221"/>
    </source>
</evidence>
<dbReference type="GeneTree" id="ENSGT00940000159169"/>
<dbReference type="PROSITE" id="PS00022">
    <property type="entry name" value="EGF_1"/>
    <property type="match status" value="1"/>
</dbReference>
<gene>
    <name evidence="11" type="primary">LOC100089612</name>
</gene>
<dbReference type="FunCoup" id="F7CHX4">
    <property type="interactions" value="5"/>
</dbReference>
<dbReference type="Pfam" id="PF22261">
    <property type="entry name" value="GPR128_GAIN_subdom_B"/>
    <property type="match status" value="2"/>
</dbReference>
<dbReference type="InterPro" id="IPR000203">
    <property type="entry name" value="GPS"/>
</dbReference>
<name>F7CHX4_ORNAN</name>
<keyword evidence="12" id="KW-1185">Reference proteome</keyword>
<evidence type="ECO:0000256" key="2">
    <source>
        <dbReference type="ARBA" id="ARBA00004236"/>
    </source>
</evidence>
<evidence type="ECO:0000256" key="4">
    <source>
        <dbReference type="ARBA" id="ARBA00022692"/>
    </source>
</evidence>
<accession>F7CHX4</accession>
<dbReference type="PANTHER" id="PTHR47767">
    <property type="entry name" value="ADHESION G PROTEIN-COUPLED RECEPTOR G7"/>
    <property type="match status" value="1"/>
</dbReference>
<dbReference type="Gene3D" id="1.20.1070.10">
    <property type="entry name" value="Rhodopsin 7-helix transmembrane proteins"/>
    <property type="match status" value="1"/>
</dbReference>
<reference evidence="11" key="2">
    <citation type="submission" date="2025-08" db="UniProtKB">
        <authorList>
            <consortium name="Ensembl"/>
        </authorList>
    </citation>
    <scope>IDENTIFICATION</scope>
    <source>
        <strain evidence="11">Glennie</strain>
    </source>
</reference>
<dbReference type="InParanoid" id="F7CHX4"/>
<dbReference type="eggNOG" id="KOG4193">
    <property type="taxonomic scope" value="Eukaryota"/>
</dbReference>
<sequence>QGVWTEMGKGKWANQDNNPHWYCRNGGTWEKEKCKCPNGWAGERCEKVNFCRSSIYSGFNFTRIPAGTTGYSNEICEKGTANGINNHVKSLWLFLSLQKENFTKQSQSISSNAQILTSDPSQLTPEEVKSATVIVEQMFDTSQNATAEAKETAVKTVSQLLSVSETSLERSAIENFTALLEGLKNYSLELGKAEAIVEPNIAVQSVNLSQNGSTEISTVLLSVRQGKFYIICVGSPKVGFVVYENDKLFHASMLPKELNYVKRVISATGGTLNATVEMLIKPQFNNVSFQLHHYTCVFWNLTTNSWDTRGCVKQSCTTGFLKCYCNHTTNFAVLMNFKKRYEYFKSLDTLSKIGSGLSICSLILTILFQVATRKTRKTSVTWVFVSLCTSMLIFNLLFVSGIENSNKNENKTEDNNMDGSIYRNKHCNETQDVVQTPENAVCTVIAAFLHYFLLVTFTWTGLNAVQLYFLLLRAIKPLPSHFTLILSLVGWGAPAVVVAITLGVAYSGNNGGALWYRKEELCWLAGSEDGPPEESNRLGIRNPMLWSFIVPVTLILISNAVIFIIITVNVLWKENQNLTKNKKISAMKKTLSTLSIAVVFGLTWILGYLMMLGDKNMQYIFSFAFCFLNSTQGLQIFIFYAVRTKIFQDKASELFKSMSESTAKLRSMSRDNPIPLHVKMYNMLKPFPARKEHFRMFEPSTEEVNLTESNQSFSTR</sequence>
<dbReference type="FunFam" id="1.20.1070.10:FF:000256">
    <property type="entry name" value="Adhesion G protein-coupled receptor G7"/>
    <property type="match status" value="1"/>
</dbReference>
<feature type="domain" description="G-protein coupled receptors family 2 profile 2" evidence="10">
    <location>
        <begin position="347"/>
        <end position="644"/>
    </location>
</feature>
<feature type="transmembrane region" description="Helical" evidence="8">
    <location>
        <begin position="448"/>
        <end position="472"/>
    </location>
</feature>
<dbReference type="InterPro" id="IPR053985">
    <property type="entry name" value="GPR128_GAIN_subdom_A"/>
</dbReference>
<evidence type="ECO:0000256" key="3">
    <source>
        <dbReference type="ARBA" id="ARBA00022475"/>
    </source>
</evidence>
<dbReference type="STRING" id="9258.ENSOANP00000011980"/>
<dbReference type="Ensembl" id="ENSOANT00000011982.2">
    <property type="protein sequence ID" value="ENSOANP00000011980.2"/>
    <property type="gene ID" value="ENSOANG00000007521.2"/>
</dbReference>
<reference evidence="11" key="3">
    <citation type="submission" date="2025-09" db="UniProtKB">
        <authorList>
            <consortium name="Ensembl"/>
        </authorList>
    </citation>
    <scope>IDENTIFICATION</scope>
    <source>
        <strain evidence="11">Glennie</strain>
    </source>
</reference>